<keyword evidence="1" id="KW-1133">Transmembrane helix</keyword>
<gene>
    <name evidence="2" type="ORF">JHK64_04420</name>
</gene>
<protein>
    <submittedName>
        <fullName evidence="2">DUF3165 family protein</fullName>
    </submittedName>
</protein>
<evidence type="ECO:0000313" key="2">
    <source>
        <dbReference type="EMBL" id="MBJ8349873.1"/>
    </source>
</evidence>
<feature type="transmembrane region" description="Helical" evidence="1">
    <location>
        <begin position="29"/>
        <end position="50"/>
    </location>
</feature>
<accession>A0A934PAI1</accession>
<dbReference type="InterPro" id="IPR021506">
    <property type="entry name" value="DUF3165"/>
</dbReference>
<keyword evidence="3" id="KW-1185">Reference proteome</keyword>
<feature type="transmembrane region" description="Helical" evidence="1">
    <location>
        <begin position="6"/>
        <end position="22"/>
    </location>
</feature>
<organism evidence="2 3">
    <name type="scientific">Streptococcus zalophi</name>
    <dbReference type="NCBI Taxonomy" id="640031"/>
    <lineage>
        <taxon>Bacteria</taxon>
        <taxon>Bacillati</taxon>
        <taxon>Bacillota</taxon>
        <taxon>Bacilli</taxon>
        <taxon>Lactobacillales</taxon>
        <taxon>Streptococcaceae</taxon>
        <taxon>Streptococcus</taxon>
    </lineage>
</organism>
<sequence length="86" mass="9690">MFYLIIAILIVLYYLFVASKTIKNTMNMIMIVAIISFAIFVIGMGVIKLMESPPEVYVIFGMLVAGFYIVKDVVKLSSKIETKDSQ</sequence>
<keyword evidence="1" id="KW-0812">Transmembrane</keyword>
<dbReference type="RefSeq" id="WP_199567791.1">
    <property type="nucleotide sequence ID" value="NZ_JAENBP010000004.1"/>
</dbReference>
<dbReference type="Pfam" id="PF11364">
    <property type="entry name" value="DUF3165"/>
    <property type="match status" value="1"/>
</dbReference>
<name>A0A934PAI1_9STRE</name>
<evidence type="ECO:0000313" key="3">
    <source>
        <dbReference type="Proteomes" id="UP000644875"/>
    </source>
</evidence>
<keyword evidence="1" id="KW-0472">Membrane</keyword>
<comment type="caution">
    <text evidence="2">The sequence shown here is derived from an EMBL/GenBank/DDBJ whole genome shotgun (WGS) entry which is preliminary data.</text>
</comment>
<dbReference type="Proteomes" id="UP000644875">
    <property type="component" value="Unassembled WGS sequence"/>
</dbReference>
<dbReference type="AlphaFoldDB" id="A0A934PAI1"/>
<reference evidence="2 3" key="1">
    <citation type="journal article" date="2021" name="Int. J. Syst. Evol. Microbiol.">
        <title>Streptococcus vicugnae sp. nov., isolated from faeces of alpacas (Vicugna pacos) and cattle (Bos taurus), Streptococcus zalophi sp. nov., and Streptococcus pacificus sp. nov., isolated from respiratory tract of California sea lions (Zalophus californianus).</title>
        <authorList>
            <person name="Volokhov D.V."/>
            <person name="Zagorodnyaya T.A."/>
            <person name="Shen Z."/>
            <person name="Blom J."/>
            <person name="Furtak V.A."/>
            <person name="Eisenberg T."/>
            <person name="Fan P."/>
            <person name="Jeong K.C."/>
            <person name="Gao Y."/>
            <person name="Zhang S."/>
            <person name="Amselle M."/>
        </authorList>
    </citation>
    <scope>NUCLEOTIDE SEQUENCE [LARGE SCALE GENOMIC DNA]</scope>
    <source>
        <strain evidence="3">CSL7508-lung</strain>
    </source>
</reference>
<dbReference type="EMBL" id="JAENBP010000004">
    <property type="protein sequence ID" value="MBJ8349873.1"/>
    <property type="molecule type" value="Genomic_DNA"/>
</dbReference>
<evidence type="ECO:0000256" key="1">
    <source>
        <dbReference type="SAM" id="Phobius"/>
    </source>
</evidence>
<proteinExistence type="predicted"/>
<feature type="transmembrane region" description="Helical" evidence="1">
    <location>
        <begin position="56"/>
        <end position="74"/>
    </location>
</feature>